<evidence type="ECO:0000313" key="1">
    <source>
        <dbReference type="Proteomes" id="UP000790787"/>
    </source>
</evidence>
<reference evidence="1" key="1">
    <citation type="journal article" date="2014" name="Nat. Commun.">
        <title>The tobacco genome sequence and its comparison with those of tomato and potato.</title>
        <authorList>
            <person name="Sierro N."/>
            <person name="Battey J.N."/>
            <person name="Ouadi S."/>
            <person name="Bakaher N."/>
            <person name="Bovet L."/>
            <person name="Willig A."/>
            <person name="Goepfert S."/>
            <person name="Peitsch M.C."/>
            <person name="Ivanov N.V."/>
        </authorList>
    </citation>
    <scope>NUCLEOTIDE SEQUENCE [LARGE SCALE GENOMIC DNA]</scope>
</reference>
<sequence length="173" mass="19499">MTKPDIAFVVQVLSQYMHCPKVSHMEATLRVVRYIKEAPGLGLIMPMGDTEQLTAYCDSDWGACVETRRSVTVYLGKFGKSLVSWKSKKQNIVSRSSAEAEFRSMAACATEITWLVGLFNKLGVNIQMPIKMISDTKDAIQITANPIFHEKIKHIDIDCHFVREENQSKTITN</sequence>
<organism evidence="1 2">
    <name type="scientific">Nicotiana tabacum</name>
    <name type="common">Common tobacco</name>
    <dbReference type="NCBI Taxonomy" id="4097"/>
    <lineage>
        <taxon>Eukaryota</taxon>
        <taxon>Viridiplantae</taxon>
        <taxon>Streptophyta</taxon>
        <taxon>Embryophyta</taxon>
        <taxon>Tracheophyta</taxon>
        <taxon>Spermatophyta</taxon>
        <taxon>Magnoliopsida</taxon>
        <taxon>eudicotyledons</taxon>
        <taxon>Gunneridae</taxon>
        <taxon>Pentapetalae</taxon>
        <taxon>asterids</taxon>
        <taxon>lamiids</taxon>
        <taxon>Solanales</taxon>
        <taxon>Solanaceae</taxon>
        <taxon>Nicotianoideae</taxon>
        <taxon>Nicotianeae</taxon>
        <taxon>Nicotiana</taxon>
    </lineage>
</organism>
<accession>A0AC58TD74</accession>
<gene>
    <name evidence="2" type="primary">LOC142173481</name>
</gene>
<proteinExistence type="predicted"/>
<dbReference type="RefSeq" id="XP_075095179.1">
    <property type="nucleotide sequence ID" value="XM_075239078.1"/>
</dbReference>
<evidence type="ECO:0000313" key="2">
    <source>
        <dbReference type="RefSeq" id="XP_075095179.1"/>
    </source>
</evidence>
<protein>
    <submittedName>
        <fullName evidence="2">Secreted RxLR effector protein 161-like</fullName>
    </submittedName>
</protein>
<name>A0AC58TD74_TOBAC</name>
<keyword evidence="1" id="KW-1185">Reference proteome</keyword>
<reference evidence="2" key="2">
    <citation type="submission" date="2025-08" db="UniProtKB">
        <authorList>
            <consortium name="RefSeq"/>
        </authorList>
    </citation>
    <scope>IDENTIFICATION</scope>
    <source>
        <tissue evidence="2">Leaf</tissue>
    </source>
</reference>
<dbReference type="Proteomes" id="UP000790787">
    <property type="component" value="Chromosome 19"/>
</dbReference>